<gene>
    <name evidence="1" type="ORF">O0554_26180</name>
</gene>
<evidence type="ECO:0000313" key="2">
    <source>
        <dbReference type="Proteomes" id="UP001077662"/>
    </source>
</evidence>
<reference evidence="1" key="1">
    <citation type="submission" date="2022-09" db="EMBL/GenBank/DDBJ databases">
        <title>Genome analysis and characterization of larvicidal activity of Brevibacillus strains.</title>
        <authorList>
            <person name="Patrusheva E.V."/>
            <person name="Izotova A.O."/>
            <person name="Toshchakov S.V."/>
            <person name="Sineoky S.P."/>
        </authorList>
    </citation>
    <scope>NUCLEOTIDE SEQUENCE</scope>
    <source>
        <strain evidence="1">VKPM_B-13247</strain>
    </source>
</reference>
<comment type="caution">
    <text evidence="1">The sequence shown here is derived from an EMBL/GenBank/DDBJ whole genome shotgun (WGS) entry which is preliminary data.</text>
</comment>
<dbReference type="Proteomes" id="UP001077662">
    <property type="component" value="Unassembled WGS sequence"/>
</dbReference>
<accession>A0AAP3DLL5</accession>
<evidence type="ECO:0000313" key="1">
    <source>
        <dbReference type="EMBL" id="MCZ0810322.1"/>
    </source>
</evidence>
<dbReference type="EMBL" id="JAPTNE010000069">
    <property type="protein sequence ID" value="MCZ0810322.1"/>
    <property type="molecule type" value="Genomic_DNA"/>
</dbReference>
<sequence>MELEFDMRAFKDAIKRTPEVVFAATKRGMHDAMDEWKAESVDVAPLDKGTLRRGISTEVRQKSGEVSGEISAVAVESTPKWPNFNYAYYIHEVKGDIKNPTTPGTVAKFIDAPANEHKQKWLKDIEDGVKAEVQKLGF</sequence>
<organism evidence="1 2">
    <name type="scientific">Brevibacillus laterosporus</name>
    <name type="common">Bacillus laterosporus</name>
    <dbReference type="NCBI Taxonomy" id="1465"/>
    <lineage>
        <taxon>Bacteria</taxon>
        <taxon>Bacillati</taxon>
        <taxon>Bacillota</taxon>
        <taxon>Bacilli</taxon>
        <taxon>Bacillales</taxon>
        <taxon>Paenibacillaceae</taxon>
        <taxon>Brevibacillus</taxon>
    </lineage>
</organism>
<dbReference type="AlphaFoldDB" id="A0AAP3DLL5"/>
<name>A0AAP3DLL5_BRELA</name>
<dbReference type="RefSeq" id="WP_258435014.1">
    <property type="nucleotide sequence ID" value="NZ_JANSGW010000069.1"/>
</dbReference>
<proteinExistence type="predicted"/>
<protein>
    <submittedName>
        <fullName evidence="1">HK97 gp10 family phage protein</fullName>
    </submittedName>
</protein>